<comment type="similarity">
    <text evidence="1">Belongs to the transglycosylase Slt family.</text>
</comment>
<comment type="caution">
    <text evidence="6">The sequence shown here is derived from an EMBL/GenBank/DDBJ whole genome shotgun (WGS) entry which is preliminary data.</text>
</comment>
<evidence type="ECO:0000256" key="3">
    <source>
        <dbReference type="ARBA" id="ARBA00022729"/>
    </source>
</evidence>
<sequence length="596" mass="63693">MIRKTLLALAMLAGTAAPALAASETLSLAPRPIISQRTTVAQGLSLPAQLTPADRAAYRAIFAAIRARDWTSAAAALDARPDGLLTPVARAELYLTKGSPKVATAPLLALLVKAPELPQAQQIARLMAARGVTALPALPVQRDLVRLAGAPKRRSARSVRSDAAAAALAAQVQPLLKADRASEAEMQVEARAADLTPEALTEWRERVAWCYYLAGDDASARRMATMARSGAGEWIVQADWVAGLAAWRARDYAAATDHFSSVVARASDPEMTAAGLFWAARADMASGHPERVQTRLRSASRLPETFYGMLANASLGNALPAVDRTLDLAERDWATLSQRSNARVAAALVEVDEPGLADQLLRHQARIGALADHEVLLHLAARLDLPATQIWLAQHGPAGVTMTASARYPMPGWTPQGGWRVDKALLFAHALQESQFRADAVSPAGARGLMQLMPGTAQLVAKQRGESAPIGRLNDPALNFEYGQSYLQQLADFSGTGGLLPKVIAAYNAGPGSVANWNARGRNLADPLLFIESIPFVETRAYVAIVLRNYWMYQQQSGVKSDSLKAMAQGMWPRFPGLPGKTALRLDSLGRTAAAD</sequence>
<dbReference type="SUPFAM" id="SSF53955">
    <property type="entry name" value="Lysozyme-like"/>
    <property type="match status" value="1"/>
</dbReference>
<dbReference type="EMBL" id="NWBU01000010">
    <property type="protein sequence ID" value="PTQ10219.1"/>
    <property type="molecule type" value="Genomic_DNA"/>
</dbReference>
<proteinExistence type="inferred from homology"/>
<dbReference type="RefSeq" id="WP_107968574.1">
    <property type="nucleotide sequence ID" value="NZ_NWBU01000010.1"/>
</dbReference>
<feature type="signal peptide" evidence="4">
    <location>
        <begin position="1"/>
        <end position="21"/>
    </location>
</feature>
<dbReference type="Pfam" id="PF01464">
    <property type="entry name" value="SLT"/>
    <property type="match status" value="1"/>
</dbReference>
<dbReference type="OrthoDB" id="9815002at2"/>
<evidence type="ECO:0000313" key="6">
    <source>
        <dbReference type="EMBL" id="PTQ10219.1"/>
    </source>
</evidence>
<dbReference type="InterPro" id="IPR023346">
    <property type="entry name" value="Lysozyme-like_dom_sf"/>
</dbReference>
<dbReference type="Proteomes" id="UP000244162">
    <property type="component" value="Unassembled WGS sequence"/>
</dbReference>
<dbReference type="InterPro" id="IPR008258">
    <property type="entry name" value="Transglycosylase_SLT_dom_1"/>
</dbReference>
<evidence type="ECO:0000313" key="7">
    <source>
        <dbReference type="Proteomes" id="UP000244162"/>
    </source>
</evidence>
<dbReference type="GO" id="GO:0042597">
    <property type="term" value="C:periplasmic space"/>
    <property type="evidence" value="ECO:0007669"/>
    <property type="project" value="InterPro"/>
</dbReference>
<feature type="domain" description="Transglycosylase SLT" evidence="5">
    <location>
        <begin position="419"/>
        <end position="524"/>
    </location>
</feature>
<keyword evidence="7" id="KW-1185">Reference proteome</keyword>
<dbReference type="PANTHER" id="PTHR37423:SF2">
    <property type="entry name" value="MEMBRANE-BOUND LYTIC MUREIN TRANSGLYCOSYLASE C"/>
    <property type="match status" value="1"/>
</dbReference>
<name>A0A2T5FWR4_9SPHN</name>
<dbReference type="GO" id="GO:0004553">
    <property type="term" value="F:hydrolase activity, hydrolyzing O-glycosyl compounds"/>
    <property type="evidence" value="ECO:0007669"/>
    <property type="project" value="InterPro"/>
</dbReference>
<keyword evidence="3 4" id="KW-0732">Signal</keyword>
<dbReference type="Gene3D" id="1.25.20.10">
    <property type="entry name" value="Bacterial muramidases"/>
    <property type="match status" value="1"/>
</dbReference>
<evidence type="ECO:0000256" key="1">
    <source>
        <dbReference type="ARBA" id="ARBA00007734"/>
    </source>
</evidence>
<dbReference type="CDD" id="cd13401">
    <property type="entry name" value="Slt70-like"/>
    <property type="match status" value="1"/>
</dbReference>
<evidence type="ECO:0000256" key="4">
    <source>
        <dbReference type="SAM" id="SignalP"/>
    </source>
</evidence>
<accession>A0A2T5FWR4</accession>
<protein>
    <submittedName>
        <fullName evidence="6">Lytic transglycosylase</fullName>
    </submittedName>
</protein>
<dbReference type="SUPFAM" id="SSF48435">
    <property type="entry name" value="Bacterial muramidases"/>
    <property type="match status" value="1"/>
</dbReference>
<dbReference type="InterPro" id="IPR008939">
    <property type="entry name" value="Lytic_TGlycosylase_superhlx_U"/>
</dbReference>
<evidence type="ECO:0000256" key="2">
    <source>
        <dbReference type="ARBA" id="ARBA00009387"/>
    </source>
</evidence>
<comment type="similarity">
    <text evidence="2">Belongs to the virb1 family.</text>
</comment>
<evidence type="ECO:0000259" key="5">
    <source>
        <dbReference type="Pfam" id="PF01464"/>
    </source>
</evidence>
<dbReference type="AlphaFoldDB" id="A0A2T5FWR4"/>
<dbReference type="Gene3D" id="1.10.530.10">
    <property type="match status" value="1"/>
</dbReference>
<dbReference type="PANTHER" id="PTHR37423">
    <property type="entry name" value="SOLUBLE LYTIC MUREIN TRANSGLYCOSYLASE-RELATED"/>
    <property type="match status" value="1"/>
</dbReference>
<organism evidence="6 7">
    <name type="scientific">Sphingomonas oleivorans</name>
    <dbReference type="NCBI Taxonomy" id="1735121"/>
    <lineage>
        <taxon>Bacteria</taxon>
        <taxon>Pseudomonadati</taxon>
        <taxon>Pseudomonadota</taxon>
        <taxon>Alphaproteobacteria</taxon>
        <taxon>Sphingomonadales</taxon>
        <taxon>Sphingomonadaceae</taxon>
        <taxon>Sphingomonas</taxon>
    </lineage>
</organism>
<gene>
    <name evidence="6" type="ORF">CLG96_13995</name>
</gene>
<reference evidence="6 7" key="1">
    <citation type="submission" date="2017-09" db="EMBL/GenBank/DDBJ databases">
        <title>Sphingomonas panjinensis sp.nov., isolated from oil-contaminated soil.</title>
        <authorList>
            <person name="Wang L."/>
            <person name="Chen L."/>
        </authorList>
    </citation>
    <scope>NUCLEOTIDE SEQUENCE [LARGE SCALE GENOMIC DNA]</scope>
    <source>
        <strain evidence="6 7">FW-11</strain>
    </source>
</reference>
<feature type="chain" id="PRO_5015462643" evidence="4">
    <location>
        <begin position="22"/>
        <end position="596"/>
    </location>
</feature>